<evidence type="ECO:0000259" key="1">
    <source>
        <dbReference type="SMART" id="SM00871"/>
    </source>
</evidence>
<organism evidence="2 3">
    <name type="scientific">Helcobacillus massiliensis</name>
    <dbReference type="NCBI Taxonomy" id="521392"/>
    <lineage>
        <taxon>Bacteria</taxon>
        <taxon>Bacillati</taxon>
        <taxon>Actinomycetota</taxon>
        <taxon>Actinomycetes</taxon>
        <taxon>Micrococcales</taxon>
        <taxon>Dermabacteraceae</taxon>
        <taxon>Helcobacillus</taxon>
    </lineage>
</organism>
<evidence type="ECO:0000313" key="2">
    <source>
        <dbReference type="EMBL" id="MBB3023297.1"/>
    </source>
</evidence>
<keyword evidence="3" id="KW-1185">Reference proteome</keyword>
<proteinExistence type="predicted"/>
<dbReference type="InterPro" id="IPR010499">
    <property type="entry name" value="AraC_E-bd"/>
</dbReference>
<dbReference type="SUPFAM" id="SSF55136">
    <property type="entry name" value="Probable bacterial effector-binding domain"/>
    <property type="match status" value="1"/>
</dbReference>
<dbReference type="Proteomes" id="UP000568050">
    <property type="component" value="Unassembled WGS sequence"/>
</dbReference>
<dbReference type="RefSeq" id="WP_183376379.1">
    <property type="nucleotide sequence ID" value="NZ_CBCSFZ010000025.1"/>
</dbReference>
<gene>
    <name evidence="2" type="ORF">FHX50_001589</name>
</gene>
<dbReference type="EMBL" id="JACHWP010000004">
    <property type="protein sequence ID" value="MBB3023297.1"/>
    <property type="molecule type" value="Genomic_DNA"/>
</dbReference>
<dbReference type="Gene3D" id="3.20.80.10">
    <property type="entry name" value="Regulatory factor, effector binding domain"/>
    <property type="match status" value="1"/>
</dbReference>
<comment type="caution">
    <text evidence="2">The sequence shown here is derived from an EMBL/GenBank/DDBJ whole genome shotgun (WGS) entry which is preliminary data.</text>
</comment>
<protein>
    <submittedName>
        <fullName evidence="2">Effector-binding domain-containing protein</fullName>
    </submittedName>
</protein>
<dbReference type="InterPro" id="IPR011256">
    <property type="entry name" value="Reg_factor_effector_dom_sf"/>
</dbReference>
<feature type="domain" description="AraC effector-binding" evidence="1">
    <location>
        <begin position="9"/>
        <end position="171"/>
    </location>
</feature>
<sequence>MPQSPAPFESVTVLAPEAEPIAVVKQTGLTFADLPALMDAVFTHLMPTLAAQGVELVGAPLSYYTRLEPSGIDVQVGFPIAEESTAALSEPLQLADTEYTVELSHLPESRVAAHTYMGGYDGLGGAWQSFLGQVAERGLVPTKHFWEVYVTEPTADGDPALNRTDLFIALDNDEDGEPDDLVA</sequence>
<evidence type="ECO:0000313" key="3">
    <source>
        <dbReference type="Proteomes" id="UP000568050"/>
    </source>
</evidence>
<dbReference type="SMART" id="SM00871">
    <property type="entry name" value="AraC_E_bind"/>
    <property type="match status" value="1"/>
</dbReference>
<name>A0A839R0K7_9MICO</name>
<dbReference type="AlphaFoldDB" id="A0A839R0K7"/>
<reference evidence="2 3" key="1">
    <citation type="submission" date="2020-08" db="EMBL/GenBank/DDBJ databases">
        <title>Sequencing the genomes of 1000 actinobacteria strains.</title>
        <authorList>
            <person name="Klenk H.-P."/>
        </authorList>
    </citation>
    <scope>NUCLEOTIDE SEQUENCE [LARGE SCALE GENOMIC DNA]</scope>
    <source>
        <strain evidence="2 3">DSM 23040</strain>
    </source>
</reference>
<accession>A0A839R0K7</accession>